<dbReference type="Gene3D" id="3.40.1400.10">
    <property type="entry name" value="Sugar-phosphate isomerase, RpiB/LacA/LacB"/>
    <property type="match status" value="1"/>
</dbReference>
<dbReference type="NCBIfam" id="TIGR00689">
    <property type="entry name" value="rpiB_lacA_lacB"/>
    <property type="match status" value="1"/>
</dbReference>
<dbReference type="GO" id="GO:0019316">
    <property type="term" value="P:D-allose catabolic process"/>
    <property type="evidence" value="ECO:0007669"/>
    <property type="project" value="TreeGrafter"/>
</dbReference>
<evidence type="ECO:0000256" key="3">
    <source>
        <dbReference type="PIRSR" id="PIRSR005384-1"/>
    </source>
</evidence>
<dbReference type="NCBIfam" id="TIGR01120">
    <property type="entry name" value="rpiB"/>
    <property type="match status" value="1"/>
</dbReference>
<dbReference type="Proteomes" id="UP000226079">
    <property type="component" value="Unassembled WGS sequence"/>
</dbReference>
<evidence type="ECO:0000256" key="1">
    <source>
        <dbReference type="ARBA" id="ARBA00008754"/>
    </source>
</evidence>
<feature type="binding site" evidence="4">
    <location>
        <begin position="8"/>
        <end position="9"/>
    </location>
    <ligand>
        <name>D-ribulose 5-phosphate</name>
        <dbReference type="ChEBI" id="CHEBI:58121"/>
    </ligand>
</feature>
<dbReference type="PIRSF" id="PIRSF005384">
    <property type="entry name" value="RpiB_LacA_B"/>
    <property type="match status" value="1"/>
</dbReference>
<dbReference type="SUPFAM" id="SSF89623">
    <property type="entry name" value="Ribose/Galactose isomerase RpiB/AlsB"/>
    <property type="match status" value="1"/>
</dbReference>
<gene>
    <name evidence="5" type="ORF">ATK74_1581</name>
</gene>
<proteinExistence type="inferred from homology"/>
<dbReference type="OrthoDB" id="1778624at2"/>
<name>A0A2A9CSH5_9ACTN</name>
<evidence type="ECO:0000313" key="6">
    <source>
        <dbReference type="Proteomes" id="UP000226079"/>
    </source>
</evidence>
<dbReference type="Pfam" id="PF02502">
    <property type="entry name" value="LacAB_rpiB"/>
    <property type="match status" value="1"/>
</dbReference>
<dbReference type="EMBL" id="PDJC01000001">
    <property type="protein sequence ID" value="PFG17025.1"/>
    <property type="molecule type" value="Genomic_DNA"/>
</dbReference>
<feature type="active site" description="Proton donor" evidence="3">
    <location>
        <position position="98"/>
    </location>
</feature>
<protein>
    <submittedName>
        <fullName evidence="5">Ribose-5-phosphate isomerase</fullName>
    </submittedName>
</protein>
<dbReference type="RefSeq" id="WP_098460498.1">
    <property type="nucleotide sequence ID" value="NZ_PDJC01000001.1"/>
</dbReference>
<feature type="binding site" evidence="4">
    <location>
        <position position="99"/>
    </location>
    <ligand>
        <name>D-ribulose 5-phosphate</name>
        <dbReference type="ChEBI" id="CHEBI:58121"/>
    </ligand>
</feature>
<organism evidence="5 6">
    <name type="scientific">Propionicimonas paludicola</name>
    <dbReference type="NCBI Taxonomy" id="185243"/>
    <lineage>
        <taxon>Bacteria</taxon>
        <taxon>Bacillati</taxon>
        <taxon>Actinomycetota</taxon>
        <taxon>Actinomycetes</taxon>
        <taxon>Propionibacteriales</taxon>
        <taxon>Nocardioidaceae</taxon>
        <taxon>Propionicimonas</taxon>
    </lineage>
</organism>
<dbReference type="GO" id="GO:0004751">
    <property type="term" value="F:ribose-5-phosphate isomerase activity"/>
    <property type="evidence" value="ECO:0007669"/>
    <property type="project" value="TreeGrafter"/>
</dbReference>
<feature type="binding site" evidence="4">
    <location>
        <begin position="66"/>
        <end position="70"/>
    </location>
    <ligand>
        <name>D-ribulose 5-phosphate</name>
        <dbReference type="ChEBI" id="CHEBI:58121"/>
    </ligand>
</feature>
<keyword evidence="6" id="KW-1185">Reference proteome</keyword>
<evidence type="ECO:0000313" key="5">
    <source>
        <dbReference type="EMBL" id="PFG17025.1"/>
    </source>
</evidence>
<dbReference type="InterPro" id="IPR004785">
    <property type="entry name" value="RpiB"/>
</dbReference>
<evidence type="ECO:0000256" key="4">
    <source>
        <dbReference type="PIRSR" id="PIRSR005384-2"/>
    </source>
</evidence>
<feature type="active site" description="Proton acceptor" evidence="3">
    <location>
        <position position="65"/>
    </location>
</feature>
<accession>A0A2A9CSH5</accession>
<sequence length="157" mass="16544">MRIVIASDHAAVDLRLEMAAEARELGHEVTDLGPAPGEALDYPVNGARVGRLVAAGTYDLGLLACGTGVGISISANKVPGIRAAVCSEPYSARLSREHNNTNVLALGSRVVGPGLARMIVREWLAAEFQGGRHARRVDLITQIEQSLDATAHSDSSH</sequence>
<dbReference type="InterPro" id="IPR036569">
    <property type="entry name" value="RpiB_LacA_LacB_sf"/>
</dbReference>
<dbReference type="AlphaFoldDB" id="A0A2A9CSH5"/>
<dbReference type="PANTHER" id="PTHR30345">
    <property type="entry name" value="RIBOSE-5-PHOSPHATE ISOMERASE B"/>
    <property type="match status" value="1"/>
</dbReference>
<dbReference type="NCBIfam" id="NF004051">
    <property type="entry name" value="PRK05571.1"/>
    <property type="match status" value="1"/>
</dbReference>
<feature type="binding site" evidence="4">
    <location>
        <position position="109"/>
    </location>
    <ligand>
        <name>D-ribulose 5-phosphate</name>
        <dbReference type="ChEBI" id="CHEBI:58121"/>
    </ligand>
</feature>
<keyword evidence="2 5" id="KW-0413">Isomerase</keyword>
<evidence type="ECO:0000256" key="2">
    <source>
        <dbReference type="ARBA" id="ARBA00023235"/>
    </source>
</evidence>
<dbReference type="GO" id="GO:0009052">
    <property type="term" value="P:pentose-phosphate shunt, non-oxidative branch"/>
    <property type="evidence" value="ECO:0007669"/>
    <property type="project" value="TreeGrafter"/>
</dbReference>
<dbReference type="PANTHER" id="PTHR30345:SF0">
    <property type="entry name" value="DNA DAMAGE-REPAIR_TOLERATION PROTEIN DRT102"/>
    <property type="match status" value="1"/>
</dbReference>
<comment type="caution">
    <text evidence="5">The sequence shown here is derived from an EMBL/GenBank/DDBJ whole genome shotgun (WGS) entry which is preliminary data.</text>
</comment>
<feature type="binding site" evidence="4">
    <location>
        <position position="132"/>
    </location>
    <ligand>
        <name>D-ribulose 5-phosphate</name>
        <dbReference type="ChEBI" id="CHEBI:58121"/>
    </ligand>
</feature>
<reference evidence="5 6" key="1">
    <citation type="submission" date="2017-10" db="EMBL/GenBank/DDBJ databases">
        <title>Sequencing the genomes of 1000 actinobacteria strains.</title>
        <authorList>
            <person name="Klenk H.-P."/>
        </authorList>
    </citation>
    <scope>NUCLEOTIDE SEQUENCE [LARGE SCALE GENOMIC DNA]</scope>
    <source>
        <strain evidence="5 6">DSM 15597</strain>
    </source>
</reference>
<comment type="similarity">
    <text evidence="1">Belongs to the LacAB/RpiB family.</text>
</comment>
<feature type="binding site" evidence="4">
    <location>
        <position position="136"/>
    </location>
    <ligand>
        <name>D-ribulose 5-phosphate</name>
        <dbReference type="ChEBI" id="CHEBI:58121"/>
    </ligand>
</feature>
<dbReference type="InterPro" id="IPR003500">
    <property type="entry name" value="RpiB_LacA_LacB"/>
</dbReference>